<dbReference type="Proteomes" id="UP000000314">
    <property type="component" value="Chromosome 2"/>
</dbReference>
<dbReference type="EMBL" id="FN392320">
    <property type="protein sequence ID" value="CAY69361.1"/>
    <property type="molecule type" value="Genomic_DNA"/>
</dbReference>
<accession>C4R1I7</accession>
<reference evidence="2 3" key="1">
    <citation type="journal article" date="2009" name="Nat. Biotechnol.">
        <title>Genome sequence of the recombinant protein production host Pichia pastoris.</title>
        <authorList>
            <person name="De Schutter K."/>
            <person name="Lin Y.C."/>
            <person name="Tiels P."/>
            <person name="Van Hecke A."/>
            <person name="Glinka S."/>
            <person name="Weber-Lehmann J."/>
            <person name="Rouze P."/>
            <person name="Van de Peer Y."/>
            <person name="Callewaert N."/>
        </authorList>
    </citation>
    <scope>NUCLEOTIDE SEQUENCE [LARGE SCALE GENOMIC DNA]</scope>
    <source>
        <strain evidence="3">GS115 / ATCC 20864</strain>
    </source>
</reference>
<dbReference type="RefSeq" id="XP_002491641.1">
    <property type="nucleotide sequence ID" value="XM_002491596.1"/>
</dbReference>
<feature type="region of interest" description="Disordered" evidence="1">
    <location>
        <begin position="78"/>
        <end position="99"/>
    </location>
</feature>
<protein>
    <submittedName>
        <fullName evidence="2">Uncharacterized protein</fullName>
    </submittedName>
</protein>
<evidence type="ECO:0000313" key="3">
    <source>
        <dbReference type="Proteomes" id="UP000000314"/>
    </source>
</evidence>
<keyword evidence="3" id="KW-1185">Reference proteome</keyword>
<dbReference type="AlphaFoldDB" id="C4R1I7"/>
<evidence type="ECO:0000256" key="1">
    <source>
        <dbReference type="SAM" id="MobiDB-lite"/>
    </source>
</evidence>
<name>C4R1I7_KOMPG</name>
<proteinExistence type="predicted"/>
<feature type="compositionally biased region" description="Basic and acidic residues" evidence="1">
    <location>
        <begin position="82"/>
        <end position="99"/>
    </location>
</feature>
<gene>
    <name evidence="2" type="ordered locus">PAS_chr2-1_0712</name>
</gene>
<dbReference type="HOGENOM" id="CLU_181694_1_0_1"/>
<organism evidence="2 3">
    <name type="scientific">Komagataella phaffii (strain GS115 / ATCC 20864)</name>
    <name type="common">Yeast</name>
    <name type="synonym">Pichia pastoris</name>
    <dbReference type="NCBI Taxonomy" id="644223"/>
    <lineage>
        <taxon>Eukaryota</taxon>
        <taxon>Fungi</taxon>
        <taxon>Dikarya</taxon>
        <taxon>Ascomycota</taxon>
        <taxon>Saccharomycotina</taxon>
        <taxon>Pichiomycetes</taxon>
        <taxon>Pichiales</taxon>
        <taxon>Pichiaceae</taxon>
        <taxon>Komagataella</taxon>
    </lineage>
</organism>
<evidence type="ECO:0000313" key="2">
    <source>
        <dbReference type="EMBL" id="CAY69361.1"/>
    </source>
</evidence>
<dbReference type="eggNOG" id="ENOG502S9HI">
    <property type="taxonomic scope" value="Eukaryota"/>
</dbReference>
<dbReference type="KEGG" id="ppa:PAS_chr2-1_0712"/>
<dbReference type="InParanoid" id="C4R1I7"/>
<sequence>MAPRLNQMFSLALVAGVGVYTGVKFFEPMVIEQLEKDGNLRKDIAVPKYDSEGELVGPDGLTDSQRWEVVRKENNLPSLADITKREEKNSTNPDDKKAA</sequence>
<dbReference type="OrthoDB" id="4080273at2759"/>
<dbReference type="OMA" id="FEPMVIE"/>
<dbReference type="GeneID" id="8198330"/>